<evidence type="ECO:0000256" key="2">
    <source>
        <dbReference type="SAM" id="MobiDB-lite"/>
    </source>
</evidence>
<evidence type="ECO:0000259" key="3">
    <source>
        <dbReference type="Pfam" id="PF00928"/>
    </source>
</evidence>
<dbReference type="STRING" id="69332.A0A388KV10"/>
<dbReference type="Gramene" id="GBG73905">
    <property type="protein sequence ID" value="GBG73905"/>
    <property type="gene ID" value="CBR_g17619"/>
</dbReference>
<dbReference type="EMBL" id="BFEA01000192">
    <property type="protein sequence ID" value="GBG73905.1"/>
    <property type="molecule type" value="Genomic_DNA"/>
</dbReference>
<dbReference type="Gene3D" id="3.10.10.10">
    <property type="entry name" value="HIV Type 1 Reverse Transcriptase, subunit A, domain 1"/>
    <property type="match status" value="2"/>
</dbReference>
<gene>
    <name evidence="4" type="ORF">CBR_g17619</name>
</gene>
<feature type="domain" description="MHD" evidence="3">
    <location>
        <begin position="1791"/>
        <end position="1862"/>
    </location>
</feature>
<evidence type="ECO:0000256" key="1">
    <source>
        <dbReference type="SAM" id="Coils"/>
    </source>
</evidence>
<dbReference type="Pfam" id="PF00928">
    <property type="entry name" value="Adap_comp_sub"/>
    <property type="match status" value="2"/>
</dbReference>
<keyword evidence="1" id="KW-0175">Coiled coil</keyword>
<feature type="compositionally biased region" description="Acidic residues" evidence="2">
    <location>
        <begin position="316"/>
        <end position="327"/>
    </location>
</feature>
<feature type="region of interest" description="Disordered" evidence="2">
    <location>
        <begin position="1"/>
        <end position="39"/>
    </location>
</feature>
<dbReference type="SUPFAM" id="SSF56672">
    <property type="entry name" value="DNA/RNA polymerases"/>
    <property type="match status" value="2"/>
</dbReference>
<protein>
    <recommendedName>
        <fullName evidence="3">MHD domain-containing protein</fullName>
    </recommendedName>
</protein>
<evidence type="ECO:0000313" key="5">
    <source>
        <dbReference type="Proteomes" id="UP000265515"/>
    </source>
</evidence>
<accession>A0A388KV10</accession>
<keyword evidence="5" id="KW-1185">Reference proteome</keyword>
<feature type="region of interest" description="Disordered" evidence="2">
    <location>
        <begin position="311"/>
        <end position="334"/>
    </location>
</feature>
<dbReference type="Proteomes" id="UP000265515">
    <property type="component" value="Unassembled WGS sequence"/>
</dbReference>
<dbReference type="GO" id="GO:0006508">
    <property type="term" value="P:proteolysis"/>
    <property type="evidence" value="ECO:0007669"/>
    <property type="project" value="InterPro"/>
</dbReference>
<dbReference type="Gene3D" id="3.30.70.270">
    <property type="match status" value="1"/>
</dbReference>
<dbReference type="SUPFAM" id="SSF49447">
    <property type="entry name" value="Second domain of Mu2 adaptin subunit (ap50) of ap2 adaptor"/>
    <property type="match status" value="2"/>
</dbReference>
<dbReference type="Gene3D" id="2.40.70.10">
    <property type="entry name" value="Acid Proteases"/>
    <property type="match status" value="2"/>
</dbReference>
<dbReference type="CDD" id="cd00303">
    <property type="entry name" value="retropepsin_like"/>
    <property type="match status" value="2"/>
</dbReference>
<sequence>MGSAGVVCHSPPPARSKFLLRRRPSPVDPSRSTAAAATTKAPTAELVLKVRAEFPTTATANSVVFNVPLPKSVTRASFAADPGSSGQSMDFKEATKMLEWHVKKIPGGSEIMLRAKLTLSQERHGTGMWILWRQKRQDHTLVVFDDDTVEKWPLEAEGVTSSSDSGKGEVTVAKVNKGGPRPPTMKKKKPRSFPEHLGIAAGKPLEKIYEVDKIVEHGYVSTGGRGRPQKQFKVLLTDYLRCLPSEVRTKLVDEAYVEQHNFASFNKKALDIEAKLGSAHQSQGDGRKKRLPQDWKKKGQLMFVDHDGQATKIDDFPDLGDETEQDGASETSDGGVVAPIKEKARGTGENKVVRSMGQGDQGTPAWVKLGGLEYEVWRDRVARGMWMNCGNYGHTSRTCRELPALPLEELALVPALVTVPLALVTVPLALVMRIQEDIHNLDDAVQAHNHAFDQVNSRLQQLGQRPVAAPDASSSNTSDRLNALEIDVGTLEDDAQLQQIATQQLEQRICAAAATPSLAPRETTPKFDVQDIFCDSTKTDPIPWFLKFELKLQLHHVSEDKHHAYLYSRSGGACQAWLDNLLSKYGLVAADLYTKISWDDLKAPWHKRFQVEPSEIKAMDKLMTFEQGTLPSVDWIVEYQRLTYVPDLQMGFKAVKHYISRSCPALGNALIHIEGTLMTTGELFEKASQIIVTNKEAKNLNRSSAAGLSRDYALLDSGATRNFMSQAFMQRDDLGAQVRRKANPTAIKLVDGRTQQLIDRYIEAIPVYFAPHACEPVRFDILDTDFDIILGMPWLASADQTVNFHRRTLTVRDAFGAEVSCTIPLPHPSIRCQVVTTKSFRATCAYEQRGEIGLCFLRAVVVADSSPMDLSSDPCVVRLLDEFTDIFKSPADVVPDRPISHEIILEAGVVLPKGCIYRMSEEELTVLRAQLDDLLDKGWIHPSSSPCGAPVLFVRKKNKDLRLCIDYCKLNMQTVKNAGPLPLTANCNATVGATDLYGRQTLELGTARDNSKVRWAGDLLRLDEDGPDSMVRKFELTLQLHYVSEHKHHAYLYSRSGGACQAWLDNLLSKYGAVAADLHTKISWGDLKAAWHKRFQVEPPEMKAMDKLMVFEQGTVSSVDWTAEYQRLTSVPDIQMGFKAIKHYISRSCPVLGNALSHVEDALTTLAELFDKVEQIIVTNKDTKNLQRSSAPGLSRDQHRPKVAVVAAATPNDQTSEAVSANERDRLAAAREGGRPGRGQGRGKAKTDTASSLGPGATAPAPWSHYGLSEQAYKAYTRFRYCLWCNNDLHDIMACQSKGKRKLGNWAPPGVTRQHSRRLRNRALLDSGASRNFMSQAFMQKAGLGAQVRRKANPTAIKLAGGRTQQLIDRYIEAVAVYFAPHACELMTFDILDTDFDIILGMPWLASADQTVNFHRRTLIVRDAFGAEVSCTIPLLHPSIWCQVVTAKSFRATCAYEQPDEIGLSFLRTVAVVDSSPTDLSSDPCVVRLLDEFADIFESPTEVVPDRPISHEIILEAGAVPPKGCIYRMSKEELTVLRAQLDDLLDKGWIRPSSSPYGVPALFVQKKNKDLRLCIDYRKLNSQTVKSAGPLPCIDDLLERLGSANLLDLRDRRRHAGQFHPRLPSRPRVSRQVQLSGPDAEQHIRDNFDLQWVEDRLKKSITVVEIVAAGTDASKLIAQGRQALDQFALKQLEEIMEATRKGEVKSEVSEESIDSNIQQLRNALAAEERKKEEVSRIREQEQRRGQRVKEIRLVIGIEVGEQTDMSQTLAHIMTYLTFLEEKIDRQQNQLDEITVGLRTIANIVKANLRKEAGPVSMTFNIPMYTASRLQVRYLQIVKQSRTYNPYRWVRYVTHASSYVIRL</sequence>
<dbReference type="InterPro" id="IPR021109">
    <property type="entry name" value="Peptidase_aspartic_dom_sf"/>
</dbReference>
<dbReference type="PROSITE" id="PS00141">
    <property type="entry name" value="ASP_PROTEASE"/>
    <property type="match status" value="1"/>
</dbReference>
<dbReference type="SUPFAM" id="SSF50630">
    <property type="entry name" value="Acid proteases"/>
    <property type="match status" value="1"/>
</dbReference>
<dbReference type="PANTHER" id="PTHR15503">
    <property type="entry name" value="LDOC1 RELATED"/>
    <property type="match status" value="1"/>
</dbReference>
<dbReference type="Pfam" id="PF08284">
    <property type="entry name" value="RVP_2"/>
    <property type="match status" value="2"/>
</dbReference>
<dbReference type="InterPro" id="IPR043128">
    <property type="entry name" value="Rev_trsase/Diguanyl_cyclase"/>
</dbReference>
<feature type="coiled-coil region" evidence="1">
    <location>
        <begin position="1710"/>
        <end position="1744"/>
    </location>
</feature>
<dbReference type="Gene3D" id="2.60.40.1170">
    <property type="entry name" value="Mu homology domain, subdomain B"/>
    <property type="match status" value="3"/>
</dbReference>
<dbReference type="PANTHER" id="PTHR15503:SF22">
    <property type="entry name" value="TRANSPOSON TY3-I GAG POLYPROTEIN"/>
    <property type="match status" value="1"/>
</dbReference>
<feature type="region of interest" description="Disordered" evidence="2">
    <location>
        <begin position="156"/>
        <end position="193"/>
    </location>
</feature>
<evidence type="ECO:0000313" key="4">
    <source>
        <dbReference type="EMBL" id="GBG73905.1"/>
    </source>
</evidence>
<comment type="caution">
    <text evidence="4">The sequence shown here is derived from an EMBL/GenBank/DDBJ whole genome shotgun (WGS) entry which is preliminary data.</text>
</comment>
<name>A0A388KV10_CHABU</name>
<feature type="domain" description="MHD" evidence="3">
    <location>
        <begin position="44"/>
        <end position="124"/>
    </location>
</feature>
<dbReference type="InterPro" id="IPR043502">
    <property type="entry name" value="DNA/RNA_pol_sf"/>
</dbReference>
<reference evidence="4 5" key="1">
    <citation type="journal article" date="2018" name="Cell">
        <title>The Chara Genome: Secondary Complexity and Implications for Plant Terrestrialization.</title>
        <authorList>
            <person name="Nishiyama T."/>
            <person name="Sakayama H."/>
            <person name="Vries J.D."/>
            <person name="Buschmann H."/>
            <person name="Saint-Marcoux D."/>
            <person name="Ullrich K.K."/>
            <person name="Haas F.B."/>
            <person name="Vanderstraeten L."/>
            <person name="Becker D."/>
            <person name="Lang D."/>
            <person name="Vosolsobe S."/>
            <person name="Rombauts S."/>
            <person name="Wilhelmsson P.K.I."/>
            <person name="Janitza P."/>
            <person name="Kern R."/>
            <person name="Heyl A."/>
            <person name="Rumpler F."/>
            <person name="Villalobos L.I.A.C."/>
            <person name="Clay J.M."/>
            <person name="Skokan R."/>
            <person name="Toyoda A."/>
            <person name="Suzuki Y."/>
            <person name="Kagoshima H."/>
            <person name="Schijlen E."/>
            <person name="Tajeshwar N."/>
            <person name="Catarino B."/>
            <person name="Hetherington A.J."/>
            <person name="Saltykova A."/>
            <person name="Bonnot C."/>
            <person name="Breuninger H."/>
            <person name="Symeonidi A."/>
            <person name="Radhakrishnan G.V."/>
            <person name="Van Nieuwerburgh F."/>
            <person name="Deforce D."/>
            <person name="Chang C."/>
            <person name="Karol K.G."/>
            <person name="Hedrich R."/>
            <person name="Ulvskov P."/>
            <person name="Glockner G."/>
            <person name="Delwiche C.F."/>
            <person name="Petrasek J."/>
            <person name="Van de Peer Y."/>
            <person name="Friml J."/>
            <person name="Beilby M."/>
            <person name="Dolan L."/>
            <person name="Kohara Y."/>
            <person name="Sugano S."/>
            <person name="Fujiyama A."/>
            <person name="Delaux P.-M."/>
            <person name="Quint M."/>
            <person name="TheiBen G."/>
            <person name="Hagemann M."/>
            <person name="Harholt J."/>
            <person name="Dunand C."/>
            <person name="Zachgo S."/>
            <person name="Langdale J."/>
            <person name="Maumus F."/>
            <person name="Straeten D.V.D."/>
            <person name="Gould S.B."/>
            <person name="Rensing S.A."/>
        </authorList>
    </citation>
    <scope>NUCLEOTIDE SEQUENCE [LARGE SCALE GENOMIC DNA]</scope>
    <source>
        <strain evidence="4 5">S276</strain>
    </source>
</reference>
<proteinExistence type="predicted"/>
<dbReference type="OrthoDB" id="1677772at2759"/>
<organism evidence="4 5">
    <name type="scientific">Chara braunii</name>
    <name type="common">Braun's stonewort</name>
    <dbReference type="NCBI Taxonomy" id="69332"/>
    <lineage>
        <taxon>Eukaryota</taxon>
        <taxon>Viridiplantae</taxon>
        <taxon>Streptophyta</taxon>
        <taxon>Charophyceae</taxon>
        <taxon>Charales</taxon>
        <taxon>Characeae</taxon>
        <taxon>Chara</taxon>
    </lineage>
</organism>
<dbReference type="GO" id="GO:0004190">
    <property type="term" value="F:aspartic-type endopeptidase activity"/>
    <property type="evidence" value="ECO:0007669"/>
    <property type="project" value="InterPro"/>
</dbReference>
<dbReference type="InterPro" id="IPR032567">
    <property type="entry name" value="RTL1-rel"/>
</dbReference>
<dbReference type="InterPro" id="IPR001969">
    <property type="entry name" value="Aspartic_peptidase_AS"/>
</dbReference>
<dbReference type="InterPro" id="IPR036168">
    <property type="entry name" value="AP2_Mu_C_sf"/>
</dbReference>
<feature type="region of interest" description="Disordered" evidence="2">
    <location>
        <begin position="1228"/>
        <end position="1261"/>
    </location>
</feature>
<dbReference type="InterPro" id="IPR028565">
    <property type="entry name" value="MHD"/>
</dbReference>
<feature type="compositionally biased region" description="Low complexity" evidence="2">
    <location>
        <begin position="28"/>
        <end position="39"/>
    </location>
</feature>